<sequence length="197" mass="22627">MHLEVVKSLATIIHVSNTFLPIRILFQILLFFCTISIVLAVDFDDYEIADYNITNLPVSKFPDPDCKYHIRFYNRNGSQLKGKVRIGDPVYHHWTCSYKQHQNDHFCILVNNCTIANPRSDSFAVPIIDQFGCSLYPLILSHVEYNGDLEGGLETNVFLLDIDQTSITFNCNIKLLLKLDGICQRPLCPSVRHPRRL</sequence>
<dbReference type="InterPro" id="IPR057475">
    <property type="entry name" value="CUT_C"/>
</dbReference>
<name>A0A238C4B6_9BILA</name>
<dbReference type="InterPro" id="IPR051962">
    <property type="entry name" value="Cuticlin"/>
</dbReference>
<dbReference type="PANTHER" id="PTHR22907:SF34">
    <property type="entry name" value="ZP DOMAIN-CONTAINING PROTEIN"/>
    <property type="match status" value="1"/>
</dbReference>
<keyword evidence="5" id="KW-1185">Reference proteome</keyword>
<organism evidence="4 5">
    <name type="scientific">Onchocerca flexuosa</name>
    <dbReference type="NCBI Taxonomy" id="387005"/>
    <lineage>
        <taxon>Eukaryota</taxon>
        <taxon>Metazoa</taxon>
        <taxon>Ecdysozoa</taxon>
        <taxon>Nematoda</taxon>
        <taxon>Chromadorea</taxon>
        <taxon>Rhabditida</taxon>
        <taxon>Spirurina</taxon>
        <taxon>Spiruromorpha</taxon>
        <taxon>Filarioidea</taxon>
        <taxon>Onchocercidae</taxon>
        <taxon>Onchocerca</taxon>
    </lineage>
</organism>
<dbReference type="Pfam" id="PF25301">
    <property type="entry name" value="CUT_C"/>
    <property type="match status" value="1"/>
</dbReference>
<dbReference type="InterPro" id="IPR001507">
    <property type="entry name" value="ZP_dom"/>
</dbReference>
<dbReference type="AlphaFoldDB" id="A0A238C4B6"/>
<feature type="domain" description="ZP" evidence="3">
    <location>
        <begin position="1"/>
        <end position="195"/>
    </location>
</feature>
<dbReference type="EMBL" id="KZ269979">
    <property type="protein sequence ID" value="OZC11900.1"/>
    <property type="molecule type" value="Genomic_DNA"/>
</dbReference>
<keyword evidence="2" id="KW-0472">Membrane</keyword>
<evidence type="ECO:0000256" key="1">
    <source>
        <dbReference type="ARBA" id="ARBA00022729"/>
    </source>
</evidence>
<dbReference type="PROSITE" id="PS51034">
    <property type="entry name" value="ZP_2"/>
    <property type="match status" value="1"/>
</dbReference>
<keyword evidence="2" id="KW-1133">Transmembrane helix</keyword>
<evidence type="ECO:0000256" key="2">
    <source>
        <dbReference type="SAM" id="Phobius"/>
    </source>
</evidence>
<keyword evidence="1" id="KW-0732">Signal</keyword>
<dbReference type="PANTHER" id="PTHR22907">
    <property type="entry name" value="GH04558P"/>
    <property type="match status" value="1"/>
</dbReference>
<accession>A0A238C4B6</accession>
<proteinExistence type="predicted"/>
<dbReference type="OrthoDB" id="5919011at2759"/>
<evidence type="ECO:0000313" key="5">
    <source>
        <dbReference type="Proteomes" id="UP000242913"/>
    </source>
</evidence>
<reference evidence="4 5" key="1">
    <citation type="submission" date="2015-12" db="EMBL/GenBank/DDBJ databases">
        <title>Draft genome of the nematode, Onchocerca flexuosa.</title>
        <authorList>
            <person name="Mitreva M."/>
        </authorList>
    </citation>
    <scope>NUCLEOTIDE SEQUENCE [LARGE SCALE GENOMIC DNA]</scope>
    <source>
        <strain evidence="4">Red Deer</strain>
    </source>
</reference>
<evidence type="ECO:0000313" key="4">
    <source>
        <dbReference type="EMBL" id="OZC11900.1"/>
    </source>
</evidence>
<dbReference type="Proteomes" id="UP000242913">
    <property type="component" value="Unassembled WGS sequence"/>
</dbReference>
<evidence type="ECO:0000259" key="3">
    <source>
        <dbReference type="PROSITE" id="PS51034"/>
    </source>
</evidence>
<protein>
    <recommendedName>
        <fullName evidence="3">ZP domain-containing protein</fullName>
    </recommendedName>
</protein>
<keyword evidence="2" id="KW-0812">Transmembrane</keyword>
<feature type="transmembrane region" description="Helical" evidence="2">
    <location>
        <begin position="20"/>
        <end position="41"/>
    </location>
</feature>
<gene>
    <name evidence="4" type="ORF">X798_01081</name>
</gene>